<comment type="caution">
    <text evidence="1">The sequence shown here is derived from an EMBL/GenBank/DDBJ whole genome shotgun (WGS) entry which is preliminary data.</text>
</comment>
<evidence type="ECO:0000313" key="1">
    <source>
        <dbReference type="EMBL" id="TQN49103.1"/>
    </source>
</evidence>
<gene>
    <name evidence="1" type="ORF">DLNHIDIE_03582</name>
</gene>
<name>A0A543PYE4_ACITH</name>
<accession>A0A543PYE4</accession>
<proteinExistence type="predicted"/>
<evidence type="ECO:0000313" key="2">
    <source>
        <dbReference type="Proteomes" id="UP000315403"/>
    </source>
</evidence>
<reference evidence="1 2" key="1">
    <citation type="submission" date="2019-03" db="EMBL/GenBank/DDBJ databases">
        <title>New insights into Acidothiobacillus thiooxidans sulfur metabolism through coupled gene expression, solution geochemistry, microscopy and spectroscopy analyses.</title>
        <authorList>
            <person name="Camacho D."/>
            <person name="Frazao R."/>
            <person name="Fouillen A."/>
            <person name="Nanci A."/>
            <person name="Lang B.F."/>
            <person name="Apte S.C."/>
            <person name="Baron C."/>
            <person name="Warren L.A."/>
        </authorList>
    </citation>
    <scope>NUCLEOTIDE SEQUENCE [LARGE SCALE GENOMIC DNA]</scope>
    <source>
        <strain evidence="1 2">ATCC 19377</strain>
    </source>
</reference>
<dbReference type="Proteomes" id="UP000315403">
    <property type="component" value="Unassembled WGS sequence"/>
</dbReference>
<protein>
    <submittedName>
        <fullName evidence="1">Uncharacterized protein</fullName>
    </submittedName>
</protein>
<dbReference type="EMBL" id="SZUV01000030">
    <property type="protein sequence ID" value="TQN49103.1"/>
    <property type="molecule type" value="Genomic_DNA"/>
</dbReference>
<sequence length="50" mass="5583">MGELRHGHWHSRLNKHAGTLGMPGVIGHVHIFIGLDQTLLFRLIHQVGGH</sequence>
<dbReference type="AlphaFoldDB" id="A0A543PYE4"/>
<organism evidence="1 2">
    <name type="scientific">Acidithiobacillus thiooxidans ATCC 19377</name>
    <dbReference type="NCBI Taxonomy" id="637390"/>
    <lineage>
        <taxon>Bacteria</taxon>
        <taxon>Pseudomonadati</taxon>
        <taxon>Pseudomonadota</taxon>
        <taxon>Acidithiobacillia</taxon>
        <taxon>Acidithiobacillales</taxon>
        <taxon>Acidithiobacillaceae</taxon>
        <taxon>Acidithiobacillus</taxon>
    </lineage>
</organism>